<gene>
    <name evidence="1" type="ORF">H634G_07891</name>
</gene>
<sequence>MHETEIIFTILRDVPLDTPFHNLYDLPGTTVRDILRKRCIADVELIGVYMNKWQSLGGLAYRHIHLCMYALIPLLDDSATHLAFSTACMIAQQGISRMKVLGYLLQGIQAFAWAMGKTIPESARRYLHGWGVEAIEPDLPVSFVLPQPDNVKEALARNSGPLLEEVEGQLGSLIELWARLGQ</sequence>
<reference evidence="2" key="1">
    <citation type="journal article" date="2014" name="BMC Genomics">
        <title>The genome sequence of the biocontrol fungus Metarhizium anisopliae and comparative genomics of Metarhizium species.</title>
        <authorList>
            <person name="Pattemore J.A."/>
            <person name="Hane J.K."/>
            <person name="Williams A.H."/>
            <person name="Wilson B.A."/>
            <person name="Stodart B.J."/>
            <person name="Ash G.J."/>
        </authorList>
    </citation>
    <scope>NUCLEOTIDE SEQUENCE [LARGE SCALE GENOMIC DNA]</scope>
    <source>
        <strain evidence="2">BRIP 53293</strain>
    </source>
</reference>
<dbReference type="EMBL" id="KE384742">
    <property type="protein sequence ID" value="KJK76849.1"/>
    <property type="molecule type" value="Genomic_DNA"/>
</dbReference>
<keyword evidence="2" id="KW-1185">Reference proteome</keyword>
<dbReference type="Proteomes" id="UP000054544">
    <property type="component" value="Unassembled WGS sequence"/>
</dbReference>
<accession>A0A0D9NS69</accession>
<dbReference type="STRING" id="1291518.A0A0D9NS69"/>
<proteinExistence type="predicted"/>
<name>A0A0D9NS69_METAN</name>
<protein>
    <submittedName>
        <fullName evidence="1">Uncharacterized protein</fullName>
    </submittedName>
</protein>
<organism evidence="1 2">
    <name type="scientific">Metarhizium anisopliae BRIP 53293</name>
    <dbReference type="NCBI Taxonomy" id="1291518"/>
    <lineage>
        <taxon>Eukaryota</taxon>
        <taxon>Fungi</taxon>
        <taxon>Dikarya</taxon>
        <taxon>Ascomycota</taxon>
        <taxon>Pezizomycotina</taxon>
        <taxon>Sordariomycetes</taxon>
        <taxon>Hypocreomycetidae</taxon>
        <taxon>Hypocreales</taxon>
        <taxon>Clavicipitaceae</taxon>
        <taxon>Metarhizium</taxon>
    </lineage>
</organism>
<evidence type="ECO:0000313" key="1">
    <source>
        <dbReference type="EMBL" id="KJK76849.1"/>
    </source>
</evidence>
<evidence type="ECO:0000313" key="2">
    <source>
        <dbReference type="Proteomes" id="UP000054544"/>
    </source>
</evidence>
<dbReference type="AlphaFoldDB" id="A0A0D9NS69"/>